<evidence type="ECO:0000256" key="1">
    <source>
        <dbReference type="ARBA" id="ARBA00009199"/>
    </source>
</evidence>
<dbReference type="InterPro" id="IPR023631">
    <property type="entry name" value="Amidase_dom"/>
</dbReference>
<dbReference type="EMBL" id="CP023284">
    <property type="protein sequence ID" value="ATA54905.1"/>
    <property type="molecule type" value="Genomic_DNA"/>
</dbReference>
<gene>
    <name evidence="3" type="ORF">CKY39_18095</name>
</gene>
<dbReference type="Gene3D" id="3.90.1300.10">
    <property type="entry name" value="Amidase signature (AS) domain"/>
    <property type="match status" value="1"/>
</dbReference>
<name>A0A250DKL4_9BURK</name>
<dbReference type="Proteomes" id="UP000217154">
    <property type="component" value="Chromosome"/>
</dbReference>
<dbReference type="PANTHER" id="PTHR11895">
    <property type="entry name" value="TRANSAMIDASE"/>
    <property type="match status" value="1"/>
</dbReference>
<dbReference type="GO" id="GO:0003824">
    <property type="term" value="F:catalytic activity"/>
    <property type="evidence" value="ECO:0007669"/>
    <property type="project" value="InterPro"/>
</dbReference>
<dbReference type="KEGG" id="vbo:CKY39_18095"/>
<dbReference type="PANTHER" id="PTHR11895:SF7">
    <property type="entry name" value="GLUTAMYL-TRNA(GLN) AMIDOTRANSFERASE SUBUNIT A, MITOCHONDRIAL"/>
    <property type="match status" value="1"/>
</dbReference>
<protein>
    <submittedName>
        <fullName evidence="3">Amidase</fullName>
    </submittedName>
</protein>
<evidence type="ECO:0000313" key="3">
    <source>
        <dbReference type="EMBL" id="ATA54905.1"/>
    </source>
</evidence>
<dbReference type="InterPro" id="IPR000120">
    <property type="entry name" value="Amidase"/>
</dbReference>
<proteinExistence type="inferred from homology"/>
<feature type="domain" description="Amidase" evidence="2">
    <location>
        <begin position="26"/>
        <end position="440"/>
    </location>
</feature>
<organism evidence="3 4">
    <name type="scientific">Variovorax boronicumulans</name>
    <dbReference type="NCBI Taxonomy" id="436515"/>
    <lineage>
        <taxon>Bacteria</taxon>
        <taxon>Pseudomonadati</taxon>
        <taxon>Pseudomonadota</taxon>
        <taxon>Betaproteobacteria</taxon>
        <taxon>Burkholderiales</taxon>
        <taxon>Comamonadaceae</taxon>
        <taxon>Variovorax</taxon>
    </lineage>
</organism>
<reference evidence="3 4" key="1">
    <citation type="submission" date="2017-09" db="EMBL/GenBank/DDBJ databases">
        <title>The diverse metabolic capabilities of V. boronicumulans make it an excellent choice for continued studies on novel biodegradation.</title>
        <authorList>
            <person name="Sun S."/>
        </authorList>
    </citation>
    <scope>NUCLEOTIDE SEQUENCE [LARGE SCALE GENOMIC DNA]</scope>
    <source>
        <strain evidence="3 4">J1</strain>
    </source>
</reference>
<dbReference type="SUPFAM" id="SSF75304">
    <property type="entry name" value="Amidase signature (AS) enzymes"/>
    <property type="match status" value="1"/>
</dbReference>
<dbReference type="InterPro" id="IPR036928">
    <property type="entry name" value="AS_sf"/>
</dbReference>
<dbReference type="RefSeq" id="WP_095745401.1">
    <property type="nucleotide sequence ID" value="NZ_CP023284.1"/>
</dbReference>
<accession>A0A250DKL4</accession>
<dbReference type="AlphaFoldDB" id="A0A250DKL4"/>
<evidence type="ECO:0000259" key="2">
    <source>
        <dbReference type="Pfam" id="PF01425"/>
    </source>
</evidence>
<sequence length="458" mass="48276">MPSLWQLTATELAAGFRDAAFTPTDALHACLQRSAEVNPRLNALITLDSEGATHAAEQSTARWRSGRALGALDGVPVTIKDNLQVRGLPTHWGSRALAGGLAERDELPVARLREAGAVIFGKTNVPEFTMQGYTDNPVFGPTGNPWDPALTPGGSSGGAVALVAAGGCPIALGTDGGGSIRRPASHTNLVGFKPSRARVPRSDGLPPIFLGFEVAGPIARSVADVAAVMQVIGDRPVEEGAGPRRARILFIPRFGDHPVDPQIAALTEAAARHMTALGHEVTTAQDFGIAEAVNQRWPLLAQVGLAWLVAHPQELSSRPFDASLFGPAMQANAENGRKASASELFELLYEAERLRNTLAQLFDRYDFLLTPAAAALPWPAGETHPTRIDGREVGPRGHAVFAGFANAVGLPAIALPCGFAGPLPVGVQLVAREGADDALLALARSFEQAHPWRRFPAL</sequence>
<evidence type="ECO:0000313" key="4">
    <source>
        <dbReference type="Proteomes" id="UP000217154"/>
    </source>
</evidence>
<comment type="similarity">
    <text evidence="1">Belongs to the amidase family.</text>
</comment>
<dbReference type="Pfam" id="PF01425">
    <property type="entry name" value="Amidase"/>
    <property type="match status" value="1"/>
</dbReference>